<dbReference type="SUPFAM" id="SSF55961">
    <property type="entry name" value="Bet v1-like"/>
    <property type="match status" value="1"/>
</dbReference>
<dbReference type="InterPro" id="IPR023393">
    <property type="entry name" value="START-like_dom_sf"/>
</dbReference>
<evidence type="ECO:0000256" key="1">
    <source>
        <dbReference type="SAM" id="MobiDB-lite"/>
    </source>
</evidence>
<dbReference type="RefSeq" id="WP_258796871.1">
    <property type="nucleotide sequence ID" value="NZ_JANTHX010000002.1"/>
</dbReference>
<name>A0ABT1ZBA5_9MICO</name>
<reference evidence="2 3" key="1">
    <citation type="submission" date="2022-08" db="EMBL/GenBank/DDBJ databases">
        <authorList>
            <person name="Li F."/>
        </authorList>
    </citation>
    <scope>NUCLEOTIDE SEQUENCE [LARGE SCALE GENOMIC DNA]</scope>
    <source>
        <strain evidence="2 3">10F1B-8-1</strain>
    </source>
</reference>
<sequence>MSIVEAIRLARQIDLPRAIVWEALVDPVLVSGWLHPHEGLLEGSTPLEFREPDDPQADAQLAVASPTFGTVRVRLLRVEGGTRGESTRLEVRVSDVWGRRDDRAALWELRLDQLEDLLRGHPVDWARWPEEHGAEDAAARSEARFRPAR</sequence>
<proteinExistence type="predicted"/>
<dbReference type="EMBL" id="JANTHX010000002">
    <property type="protein sequence ID" value="MCS0497993.1"/>
    <property type="molecule type" value="Genomic_DNA"/>
</dbReference>
<evidence type="ECO:0000313" key="2">
    <source>
        <dbReference type="EMBL" id="MCS0497993.1"/>
    </source>
</evidence>
<organism evidence="2 3">
    <name type="scientific">Protaetiibacter mangrovi</name>
    <dbReference type="NCBI Taxonomy" id="2970926"/>
    <lineage>
        <taxon>Bacteria</taxon>
        <taxon>Bacillati</taxon>
        <taxon>Actinomycetota</taxon>
        <taxon>Actinomycetes</taxon>
        <taxon>Micrococcales</taxon>
        <taxon>Microbacteriaceae</taxon>
        <taxon>Protaetiibacter</taxon>
    </lineage>
</organism>
<comment type="caution">
    <text evidence="2">The sequence shown here is derived from an EMBL/GenBank/DDBJ whole genome shotgun (WGS) entry which is preliminary data.</text>
</comment>
<gene>
    <name evidence="2" type="ORF">NUH29_00310</name>
</gene>
<feature type="region of interest" description="Disordered" evidence="1">
    <location>
        <begin position="129"/>
        <end position="149"/>
    </location>
</feature>
<protein>
    <recommendedName>
        <fullName evidence="4">SRPBCC family protein</fullName>
    </recommendedName>
</protein>
<evidence type="ECO:0000313" key="3">
    <source>
        <dbReference type="Proteomes" id="UP001205337"/>
    </source>
</evidence>
<evidence type="ECO:0008006" key="4">
    <source>
        <dbReference type="Google" id="ProtNLM"/>
    </source>
</evidence>
<dbReference type="Gene3D" id="3.30.530.20">
    <property type="match status" value="1"/>
</dbReference>
<dbReference type="Proteomes" id="UP001205337">
    <property type="component" value="Unassembled WGS sequence"/>
</dbReference>
<accession>A0ABT1ZBA5</accession>
<keyword evidence="3" id="KW-1185">Reference proteome</keyword>